<keyword evidence="3" id="KW-1185">Reference proteome</keyword>
<feature type="domain" description="Retrotransposon hot spot protein,C-terminal" evidence="1">
    <location>
        <begin position="2"/>
        <end position="153"/>
    </location>
</feature>
<comment type="caution">
    <text evidence="2">The sequence shown here is derived from an EMBL/GenBank/DDBJ whole genome shotgun (WGS) entry which is preliminary data.</text>
</comment>
<sequence>MVVYYNVQDGVSEIERMATQCRKGYAIFDEYKKEIFPYSFPPCWVALVMSTPSPERFEHWVNRYQAFPIYINCPGNLELKVVHAFGRFSELCQEVPLTEEMIEELKREWDELELRARKVGPLIRYVLDSHFHSRWEGVERVLKDSSRQCRRYSSGASRYSINREEHATLFKTTRYMMEGAEVGICESVSVTVHKKLNSVDGGR</sequence>
<evidence type="ECO:0000313" key="2">
    <source>
        <dbReference type="EMBL" id="CCD12107.1"/>
    </source>
</evidence>
<name>F9W4L3_TRYCI</name>
<reference evidence="3" key="1">
    <citation type="submission" date="2011-07" db="EMBL/GenBank/DDBJ databases">
        <title>Divergent evolution of antigenic variation in African trypanosomes.</title>
        <authorList>
            <person name="Jackson A.P."/>
            <person name="Berry A."/>
            <person name="Allison H.C."/>
            <person name="Burton P."/>
            <person name="Anderson J."/>
            <person name="Aslett M."/>
            <person name="Brown R."/>
            <person name="Corton N."/>
            <person name="Harris D."/>
            <person name="Hauser H."/>
            <person name="Gamble J."/>
            <person name="Gilderthorp R."/>
            <person name="McQuillan J."/>
            <person name="Quail M.A."/>
            <person name="Sanders M."/>
            <person name="Van Tonder A."/>
            <person name="Ginger M.L."/>
            <person name="Donelson J.E."/>
            <person name="Field M.C."/>
            <person name="Barry J.D."/>
            <person name="Berriman M."/>
            <person name="Hertz-Fowler C."/>
        </authorList>
    </citation>
    <scope>NUCLEOTIDE SEQUENCE [LARGE SCALE GENOMIC DNA]</scope>
    <source>
        <strain evidence="3">IL3000</strain>
    </source>
</reference>
<organism evidence="2 3">
    <name type="scientific">Trypanosoma congolense (strain IL3000)</name>
    <dbReference type="NCBI Taxonomy" id="1068625"/>
    <lineage>
        <taxon>Eukaryota</taxon>
        <taxon>Discoba</taxon>
        <taxon>Euglenozoa</taxon>
        <taxon>Kinetoplastea</taxon>
        <taxon>Metakinetoplastina</taxon>
        <taxon>Trypanosomatida</taxon>
        <taxon>Trypanosomatidae</taxon>
        <taxon>Trypanosoma</taxon>
        <taxon>Nannomonas</taxon>
    </lineage>
</organism>
<evidence type="ECO:0000259" key="1">
    <source>
        <dbReference type="Pfam" id="PF07999"/>
    </source>
</evidence>
<dbReference type="EMBL" id="CAEQ01000574">
    <property type="protein sequence ID" value="CCD12107.1"/>
    <property type="molecule type" value="Genomic_DNA"/>
</dbReference>
<proteinExistence type="predicted"/>
<gene>
    <name evidence="2" type="ORF">TCIL3000_0_30210</name>
</gene>
<evidence type="ECO:0000313" key="3">
    <source>
        <dbReference type="Proteomes" id="UP000000702"/>
    </source>
</evidence>
<dbReference type="InterPro" id="IPR046836">
    <property type="entry name" value="RHS_C"/>
</dbReference>
<protein>
    <submittedName>
        <fullName evidence="2">WGS project CAEQ00000000 data, annotated contig 1199</fullName>
    </submittedName>
</protein>
<accession>F9W4L3</accession>
<dbReference type="VEuPathDB" id="TriTrypDB:TcIL3000_0_30210"/>
<dbReference type="Proteomes" id="UP000000702">
    <property type="component" value="Unassembled WGS sequence"/>
</dbReference>
<dbReference type="Pfam" id="PF07999">
    <property type="entry name" value="RHSP"/>
    <property type="match status" value="1"/>
</dbReference>
<dbReference type="AlphaFoldDB" id="F9W4L3"/>
<reference evidence="2 3" key="2">
    <citation type="journal article" date="2012" name="Proc. Natl. Acad. Sci. U.S.A.">
        <title>Antigenic diversity is generated by distinct evolutionary mechanisms in African trypanosome species.</title>
        <authorList>
            <person name="Jackson A.P."/>
            <person name="Berry A."/>
            <person name="Aslett M."/>
            <person name="Allison H.C."/>
            <person name="Burton P."/>
            <person name="Vavrova-Anderson J."/>
            <person name="Brown R."/>
            <person name="Browne H."/>
            <person name="Corton N."/>
            <person name="Hauser H."/>
            <person name="Gamble J."/>
            <person name="Gilderthorp R."/>
            <person name="Marcello L."/>
            <person name="McQuillan J."/>
            <person name="Otto T.D."/>
            <person name="Quail M.A."/>
            <person name="Sanders M.J."/>
            <person name="van Tonder A."/>
            <person name="Ginger M.L."/>
            <person name="Field M.C."/>
            <person name="Barry J.D."/>
            <person name="Hertz-Fowler C."/>
            <person name="Berriman M."/>
        </authorList>
    </citation>
    <scope>NUCLEOTIDE SEQUENCE [LARGE SCALE GENOMIC DNA]</scope>
    <source>
        <strain evidence="2 3">IL3000</strain>
    </source>
</reference>